<reference evidence="2 3" key="1">
    <citation type="journal article" date="2022" name="Allergy">
        <title>Genome assembly and annotation of Periplaneta americana reveal a comprehensive cockroach allergen profile.</title>
        <authorList>
            <person name="Wang L."/>
            <person name="Xiong Q."/>
            <person name="Saelim N."/>
            <person name="Wang L."/>
            <person name="Nong W."/>
            <person name="Wan A.T."/>
            <person name="Shi M."/>
            <person name="Liu X."/>
            <person name="Cao Q."/>
            <person name="Hui J.H.L."/>
            <person name="Sookrung N."/>
            <person name="Leung T.F."/>
            <person name="Tungtrongchitr A."/>
            <person name="Tsui S.K.W."/>
        </authorList>
    </citation>
    <scope>NUCLEOTIDE SEQUENCE [LARGE SCALE GENOMIC DNA]</scope>
    <source>
        <strain evidence="2">PWHHKU_190912</strain>
    </source>
</reference>
<comment type="caution">
    <text evidence="2">The sequence shown here is derived from an EMBL/GenBank/DDBJ whole genome shotgun (WGS) entry which is preliminary data.</text>
</comment>
<keyword evidence="1" id="KW-0812">Transmembrane</keyword>
<evidence type="ECO:0000313" key="2">
    <source>
        <dbReference type="EMBL" id="KAJ4440264.1"/>
    </source>
</evidence>
<keyword evidence="1" id="KW-0472">Membrane</keyword>
<evidence type="ECO:0000313" key="3">
    <source>
        <dbReference type="Proteomes" id="UP001148838"/>
    </source>
</evidence>
<accession>A0ABQ8T1B6</accession>
<gene>
    <name evidence="2" type="ORF">ANN_08403</name>
</gene>
<protein>
    <submittedName>
        <fullName evidence="2">Uncharacterized protein</fullName>
    </submittedName>
</protein>
<sequence length="111" mass="12866">MQILNENNNAFIRFVIFLTKLFFIFLIKWQRYELEIRRVQVNFQHERENIVMLQKTDFDVSVEIQVINRAFGGPPKLLTLSTGLHGFVKLGDPAVEPTPVPTGEGVYTTDR</sequence>
<keyword evidence="1" id="KW-1133">Transmembrane helix</keyword>
<organism evidence="2 3">
    <name type="scientific">Periplaneta americana</name>
    <name type="common">American cockroach</name>
    <name type="synonym">Blatta americana</name>
    <dbReference type="NCBI Taxonomy" id="6978"/>
    <lineage>
        <taxon>Eukaryota</taxon>
        <taxon>Metazoa</taxon>
        <taxon>Ecdysozoa</taxon>
        <taxon>Arthropoda</taxon>
        <taxon>Hexapoda</taxon>
        <taxon>Insecta</taxon>
        <taxon>Pterygota</taxon>
        <taxon>Neoptera</taxon>
        <taxon>Polyneoptera</taxon>
        <taxon>Dictyoptera</taxon>
        <taxon>Blattodea</taxon>
        <taxon>Blattoidea</taxon>
        <taxon>Blattidae</taxon>
        <taxon>Blattinae</taxon>
        <taxon>Periplaneta</taxon>
    </lineage>
</organism>
<name>A0ABQ8T1B6_PERAM</name>
<keyword evidence="3" id="KW-1185">Reference proteome</keyword>
<dbReference type="Proteomes" id="UP001148838">
    <property type="component" value="Unassembled WGS sequence"/>
</dbReference>
<dbReference type="EMBL" id="JAJSOF020000017">
    <property type="protein sequence ID" value="KAJ4440264.1"/>
    <property type="molecule type" value="Genomic_DNA"/>
</dbReference>
<evidence type="ECO:0000256" key="1">
    <source>
        <dbReference type="SAM" id="Phobius"/>
    </source>
</evidence>
<proteinExistence type="predicted"/>
<feature type="transmembrane region" description="Helical" evidence="1">
    <location>
        <begin position="12"/>
        <end position="29"/>
    </location>
</feature>